<reference evidence="3" key="1">
    <citation type="submission" date="2022-07" db="EMBL/GenBank/DDBJ databases">
        <title>Phylogenomic reconstructions and comparative analyses of Kickxellomycotina fungi.</title>
        <authorList>
            <person name="Reynolds N.K."/>
            <person name="Stajich J.E."/>
            <person name="Barry K."/>
            <person name="Grigoriev I.V."/>
            <person name="Crous P."/>
            <person name="Smith M.E."/>
        </authorList>
    </citation>
    <scope>NUCLEOTIDE SEQUENCE</scope>
    <source>
        <strain evidence="3">NRRL 1565</strain>
    </source>
</reference>
<name>A0A9W8LWN4_9FUNG</name>
<keyword evidence="4" id="KW-1185">Reference proteome</keyword>
<dbReference type="AlphaFoldDB" id="A0A9W8LWN4"/>
<evidence type="ECO:0000256" key="1">
    <source>
        <dbReference type="SAM" id="MobiDB-lite"/>
    </source>
</evidence>
<evidence type="ECO:0000313" key="4">
    <source>
        <dbReference type="Proteomes" id="UP001140094"/>
    </source>
</evidence>
<feature type="compositionally biased region" description="Gly residues" evidence="1">
    <location>
        <begin position="128"/>
        <end position="139"/>
    </location>
</feature>
<feature type="transmembrane region" description="Helical" evidence="2">
    <location>
        <begin position="159"/>
        <end position="180"/>
    </location>
</feature>
<keyword evidence="2" id="KW-1133">Transmembrane helix</keyword>
<gene>
    <name evidence="3" type="ORF">H4R20_000748</name>
</gene>
<dbReference type="Proteomes" id="UP001140094">
    <property type="component" value="Unassembled WGS sequence"/>
</dbReference>
<protein>
    <submittedName>
        <fullName evidence="3">Uncharacterized protein</fullName>
    </submittedName>
</protein>
<keyword evidence="2" id="KW-0812">Transmembrane</keyword>
<evidence type="ECO:0000256" key="2">
    <source>
        <dbReference type="SAM" id="Phobius"/>
    </source>
</evidence>
<proteinExistence type="predicted"/>
<evidence type="ECO:0000313" key="3">
    <source>
        <dbReference type="EMBL" id="KAJ2808655.1"/>
    </source>
</evidence>
<dbReference type="OrthoDB" id="5589637at2759"/>
<comment type="caution">
    <text evidence="3">The sequence shown here is derived from an EMBL/GenBank/DDBJ whole genome shotgun (WGS) entry which is preliminary data.</text>
</comment>
<organism evidence="3 4">
    <name type="scientific">Coemansia guatemalensis</name>
    <dbReference type="NCBI Taxonomy" id="2761395"/>
    <lineage>
        <taxon>Eukaryota</taxon>
        <taxon>Fungi</taxon>
        <taxon>Fungi incertae sedis</taxon>
        <taxon>Zoopagomycota</taxon>
        <taxon>Kickxellomycotina</taxon>
        <taxon>Kickxellomycetes</taxon>
        <taxon>Kickxellales</taxon>
        <taxon>Kickxellaceae</taxon>
        <taxon>Coemansia</taxon>
    </lineage>
</organism>
<feature type="region of interest" description="Disordered" evidence="1">
    <location>
        <begin position="78"/>
        <end position="157"/>
    </location>
</feature>
<accession>A0A9W8LWN4</accession>
<dbReference type="EMBL" id="JANBUO010000032">
    <property type="protein sequence ID" value="KAJ2808655.1"/>
    <property type="molecule type" value="Genomic_DNA"/>
</dbReference>
<sequence length="181" mass="18612">MQQEISENWDNIVDIINSDLPTVKAVNPFNYAQVTSVIGSTKITQDFDIGFIQQIATGIEPNLMNALLSRGGVEGVTLDGNSIPTDNNADSGTSDSESPVTPADESASEESDDASTDRSKEDTDGNTAFGGAGGAGGFYGESSKLAEDDKEMDADTSGAAAAAVIATLLAAGFAVITTAFF</sequence>
<feature type="compositionally biased region" description="Polar residues" evidence="1">
    <location>
        <begin position="79"/>
        <end position="99"/>
    </location>
</feature>
<keyword evidence="2" id="KW-0472">Membrane</keyword>